<protein>
    <submittedName>
        <fullName evidence="1">Uncharacterized protein</fullName>
    </submittedName>
</protein>
<name>A0A543K792_9MICO</name>
<comment type="caution">
    <text evidence="1">The sequence shown here is derived from an EMBL/GenBank/DDBJ whole genome shotgun (WGS) entry which is preliminary data.</text>
</comment>
<dbReference type="Proteomes" id="UP000319804">
    <property type="component" value="Unassembled WGS sequence"/>
</dbReference>
<dbReference type="RefSeq" id="WP_170219072.1">
    <property type="nucleotide sequence ID" value="NZ_BMOA01000055.1"/>
</dbReference>
<reference evidence="1 2" key="1">
    <citation type="submission" date="2019-06" db="EMBL/GenBank/DDBJ databases">
        <title>Sequencing the genomes of 1000 actinobacteria strains.</title>
        <authorList>
            <person name="Klenk H.-P."/>
        </authorList>
    </citation>
    <scope>NUCLEOTIDE SEQUENCE [LARGE SCALE GENOMIC DNA]</scope>
    <source>
        <strain evidence="1 2">DSM 20427</strain>
    </source>
</reference>
<keyword evidence="2" id="KW-1185">Reference proteome</keyword>
<gene>
    <name evidence="1" type="ORF">FHX68_2815</name>
</gene>
<evidence type="ECO:0000313" key="1">
    <source>
        <dbReference type="EMBL" id="TQM90961.1"/>
    </source>
</evidence>
<evidence type="ECO:0000313" key="2">
    <source>
        <dbReference type="Proteomes" id="UP000319804"/>
    </source>
</evidence>
<accession>A0A543K792</accession>
<dbReference type="AlphaFoldDB" id="A0A543K792"/>
<proteinExistence type="predicted"/>
<organism evidence="1 2">
    <name type="scientific">Microbacterium lacticum</name>
    <dbReference type="NCBI Taxonomy" id="33885"/>
    <lineage>
        <taxon>Bacteria</taxon>
        <taxon>Bacillati</taxon>
        <taxon>Actinomycetota</taxon>
        <taxon>Actinomycetes</taxon>
        <taxon>Micrococcales</taxon>
        <taxon>Microbacteriaceae</taxon>
        <taxon>Microbacterium</taxon>
    </lineage>
</organism>
<sequence length="867" mass="95047">MPKPSPSDSTQLDTARLSRFWVEDSPSGGRHWYGLVEVSDERAWDDLKRKLPTVQSFAQTPEGVLLAAELLVVGYSITAPSYGRTHPTRAAWTFVEDGGTLRNDVRNVPILKPGSLRSLSRALADASASDASLGEALLPVPAIGRPVMRAYNAQASDRATLDLLLEAGWTIHAGDLDTTGFVELTRPDPDGTATPRSATIGREHRRYGDEDLLPGGVMVWTSGDPLLPKGYHTPFDVYARLLHKGKVSRAVNTLYRDELIDTAAITEKQRTALDEGDRVFFDPEHIDMASPEHGSTSALSAYIAARLREIESPRGDVPYLLRLAPGIGMRPRALLEVHSTGRGTQRWDQDDTPRFASVILNAVQPCEFKESSDGVRFPSRLFHEVSPSIRDAVYRDLVADPHIPTVALQLHEPTFLRVGDADEFRVAQTPGLDLETQSHLELDPEEWTDYRVEETPTREDAQNAYRYLTSETLGDFYFESPGDYARAVVYLLTTVARPATRIAPSFGFDAPGKGAGKSLLARVGRTLAVGKNGGVTNITDPSTKANDEIDKRIGAAMLAGHRFLHVDELGRAKVDAPVLMTLTATADGGNSSRELGKSSSIDVSGLLLTVCGNNIRVGGDINRRFLNIRLDQTERIRAMHAARPPRYRDIVGQTHANRPRLLAAAHTLLLYGTQNAPATAYESLASFETWADVVLSALTHVRIGDDELSLAERAFEGRGDWMDEQEDTSRTVWEPVLALLHRRFGDEPFDARAAQETIKAARITASLPHTLGDIVHSDEKQFARAFPGALQPILQTQIPSEDGKDLLAIEKRKDRTSRNIYRVTATPRGEVTANAAVFVEAPEADFANPASVTPRSAQHDDAAEVTL</sequence>
<dbReference type="EMBL" id="VFPS01000006">
    <property type="protein sequence ID" value="TQM90961.1"/>
    <property type="molecule type" value="Genomic_DNA"/>
</dbReference>